<dbReference type="Pfam" id="PF01436">
    <property type="entry name" value="NHL"/>
    <property type="match status" value="6"/>
</dbReference>
<feature type="compositionally biased region" description="Low complexity" evidence="8">
    <location>
        <begin position="311"/>
        <end position="326"/>
    </location>
</feature>
<dbReference type="PANTHER" id="PTHR24104">
    <property type="entry name" value="E3 UBIQUITIN-PROTEIN LIGASE NHLRC1-RELATED"/>
    <property type="match status" value="1"/>
</dbReference>
<keyword evidence="2" id="KW-0677">Repeat</keyword>
<evidence type="ECO:0000256" key="2">
    <source>
        <dbReference type="ARBA" id="ARBA00022737"/>
    </source>
</evidence>
<dbReference type="Pfam" id="PF00630">
    <property type="entry name" value="Filamin"/>
    <property type="match status" value="1"/>
</dbReference>
<feature type="repeat" description="NHL" evidence="7">
    <location>
        <begin position="1417"/>
        <end position="1460"/>
    </location>
</feature>
<feature type="repeat" description="NHL" evidence="7">
    <location>
        <begin position="1369"/>
        <end position="1413"/>
    </location>
</feature>
<dbReference type="GO" id="GO:0061630">
    <property type="term" value="F:ubiquitin protein ligase activity"/>
    <property type="evidence" value="ECO:0007669"/>
    <property type="project" value="TreeGrafter"/>
</dbReference>
<keyword evidence="4" id="KW-0862">Zinc</keyword>
<feature type="repeat" description="NHL" evidence="7">
    <location>
        <begin position="1322"/>
        <end position="1365"/>
    </location>
</feature>
<dbReference type="SUPFAM" id="SSF101898">
    <property type="entry name" value="NHL repeat"/>
    <property type="match status" value="1"/>
</dbReference>
<dbReference type="GO" id="GO:0000209">
    <property type="term" value="P:protein polyubiquitination"/>
    <property type="evidence" value="ECO:0007669"/>
    <property type="project" value="TreeGrafter"/>
</dbReference>
<dbReference type="PROSITE" id="PS50194">
    <property type="entry name" value="FILAMIN_REPEAT"/>
    <property type="match status" value="1"/>
</dbReference>
<feature type="repeat" description="NHL" evidence="7">
    <location>
        <begin position="1558"/>
        <end position="1598"/>
    </location>
</feature>
<evidence type="ECO:0000256" key="8">
    <source>
        <dbReference type="SAM" id="MobiDB-lite"/>
    </source>
</evidence>
<accession>A0A814GEM0</accession>
<dbReference type="CDD" id="cd14954">
    <property type="entry name" value="NHL_TRIM71_like"/>
    <property type="match status" value="1"/>
</dbReference>
<dbReference type="InterPro" id="IPR000315">
    <property type="entry name" value="Znf_B-box"/>
</dbReference>
<evidence type="ECO:0000256" key="4">
    <source>
        <dbReference type="ARBA" id="ARBA00022833"/>
    </source>
</evidence>
<evidence type="ECO:0000259" key="9">
    <source>
        <dbReference type="PROSITE" id="PS50119"/>
    </source>
</evidence>
<feature type="domain" description="B box-type" evidence="9">
    <location>
        <begin position="397"/>
        <end position="438"/>
    </location>
</feature>
<comment type="caution">
    <text evidence="10">The sequence shown here is derived from an EMBL/GenBank/DDBJ whole genome shotgun (WGS) entry which is preliminary data.</text>
</comment>
<sequence length="1598" mass="180194">MNETSNISSTTTGGVCSSCLKEMPIVMTSSSSSRLCSNCLTEFIDPQQQQQQTQVPFSSDLNNKFPLFPSSSSQPLLGLSQHQQQQQQQPQSIIQPHFSPLSSSSASSTSSISSTNRRFSTFDPFTSGNDLKTNFLHPFADLNNAFSPLTSSNLNNNNDFESTSTTTDFMRYFHHFLNGNNHNNNLMDRDSPASSVQSTDFSPLLASSLPTNNNHLPTQSILQRQHSAFSSLDSTTSSTPSLNRLSTNDLPSSFCCFANNPPYTYCLECETSLCEKCALTHPKMLGFKDHRQQLLSSSQFPNTNPRSIIGQPPRQNTQQQQQQQPPDILPTNAVRLPQQTTPFDLSLSRSSVNNNSANDFQSLFGSFFSQLSLNTPNAGENTNSTPLSPTISAPTSSSTIFCYEHPTAKASYYCDMCSRPYCHECQIHHAQQHTLSSLQDTIDSARQLTKQFLIESQTLLYHLDESLKQSTRTIENISIKSSTIENEIRTMIKYFLDILSQRQDFLIKNVDKIQTMKTQTLQRQINELNQVIKQLHLTILDCNECLKNGTDADLIRIRTRLWNETIKMKQTLLLYLKPIEDDYIQFQGSPTLINKSLINYGQLMSSTYPPLCELYGDSLYYTIRNRLTVLNLQTRNHLGELRTTGGDNIQCCLIDTGTNQTIPCDIYDRQNGQYFITYITQSDNLHILNVYSIIQPHFSPLSSSSASSTSSISSTNRRFSTFDPFTSGNDLKSNFLHPFADLNNAFSPLTSSNLNNNNDFESTSTTTDFMRYFHHFLNGNNHNNNLMDRDSPASSVQSTDFSPLLASSLPTNNNHLPTQSILQRQHSAFSSLDSTTSSTPSLNRLSTNDLPSSFCCFANNPPYTYCLECETSLCEKCALTHPKMLGFKDHRQQLLSSSQFPNTNPRSIIGQPPRQNTQQQQQQQQQPPDILPTNAVRLPQQTTPFDLSLSRSSVNNNSANDFQSLFGSFFSQLSLNTPNAGENINSTPLSPTISAPASSSTIFCYEHPTAKASYYCDMCSRPYCHECQIHHAQQHTLSSLQDTIDSARQLTKQFLIESQTLLYHLDESLKQSTRTIENISIKSSTIENEIRTMIKYFLDILSQRQDFLIKNVDKIQTMKTQTLQRQINELNQVIKQLHLTILDCNECLKNGTDADLIRIRTRLWNETIKMKQTLLLYLKPIEDDYIQFQGSPTVINKSLINYGQLMSSTYPPLCELYGDSLYYTIRNRLTVLNLQTRNHLGELRTAGGDNIQCCLIDTGTNQTIPCDIYDRQNGQYFITYITQSDNLHILNVYVNNAPIKDNPFRIQIKQNRNYSTIGLKLEFEIGGEGDQDGKLCRPWGICCDNQSNIIVADRSNNRIQIFNKHGQFLRKFGTQGNRPGQFDRPAGVAFDKQLNRIVVTDKDNHRIQVFTSTGEYIFKFGEKGTKPGQFNYPWDVAVSSSSQILISDTRNHRIQLFSKDGLFLRKYGFDGPIWKQFDSPRGVVFTHAGHIIVSDFNNHRLLFISSDFQNARFLGSEGSGNGQFLRPQGVDIDAEGNIIVADSRNYRVQIFSSQGVFKTKFGTQGSGPLQMDRPSGLCVTPDGLILVVDFGNNRILAY</sequence>
<feature type="region of interest" description="Disordered" evidence="8">
    <location>
        <begin position="297"/>
        <end position="330"/>
    </location>
</feature>
<feature type="compositionally biased region" description="Polar residues" evidence="8">
    <location>
        <begin position="897"/>
        <end position="906"/>
    </location>
</feature>
<dbReference type="SMART" id="SM00336">
    <property type="entry name" value="BBOX"/>
    <property type="match status" value="4"/>
</dbReference>
<evidence type="ECO:0000256" key="5">
    <source>
        <dbReference type="PROSITE-ProRule" id="PRU00024"/>
    </source>
</evidence>
<dbReference type="Gene3D" id="3.30.160.60">
    <property type="entry name" value="Classic Zinc Finger"/>
    <property type="match status" value="2"/>
</dbReference>
<dbReference type="FunFam" id="2.120.10.30:FF:000013">
    <property type="entry name" value="E3 ubiquitin-protein ligase TRIM71"/>
    <property type="match status" value="1"/>
</dbReference>
<dbReference type="EMBL" id="CAJNOJ010000060">
    <property type="protein sequence ID" value="CAF0995345.1"/>
    <property type="molecule type" value="Genomic_DNA"/>
</dbReference>
<dbReference type="PANTHER" id="PTHR24104:SF48">
    <property type="entry name" value="PROTEIN WECH"/>
    <property type="match status" value="1"/>
</dbReference>
<dbReference type="InterPro" id="IPR011042">
    <property type="entry name" value="6-blade_b-propeller_TolB-like"/>
</dbReference>
<dbReference type="SUPFAM" id="SSF81296">
    <property type="entry name" value="E set domains"/>
    <property type="match status" value="2"/>
</dbReference>
<dbReference type="InterPro" id="IPR050952">
    <property type="entry name" value="TRIM-NHL_E3_ligases"/>
</dbReference>
<evidence type="ECO:0000256" key="7">
    <source>
        <dbReference type="PROSITE-ProRule" id="PRU00504"/>
    </source>
</evidence>
<protein>
    <recommendedName>
        <fullName evidence="9">B box-type domain-containing protein</fullName>
    </recommendedName>
</protein>
<dbReference type="Proteomes" id="UP000663852">
    <property type="component" value="Unassembled WGS sequence"/>
</dbReference>
<dbReference type="PROSITE" id="PS51125">
    <property type="entry name" value="NHL"/>
    <property type="match status" value="6"/>
</dbReference>
<dbReference type="InterPro" id="IPR014756">
    <property type="entry name" value="Ig_E-set"/>
</dbReference>
<dbReference type="SUPFAM" id="SSF57845">
    <property type="entry name" value="B-box zinc-binding domain"/>
    <property type="match status" value="2"/>
</dbReference>
<dbReference type="InterPro" id="IPR001298">
    <property type="entry name" value="Filamin/ABP280_rpt"/>
</dbReference>
<dbReference type="PROSITE" id="PS50119">
    <property type="entry name" value="ZF_BBOX"/>
    <property type="match status" value="2"/>
</dbReference>
<dbReference type="FunFam" id="2.120.10.30:FF:000025">
    <property type="entry name" value="E3 ubiquitin-protein ligase TRIM71"/>
    <property type="match status" value="1"/>
</dbReference>
<keyword evidence="3 5" id="KW-0863">Zinc-finger</keyword>
<feature type="region of interest" description="Disordered" evidence="8">
    <location>
        <begin position="897"/>
        <end position="932"/>
    </location>
</feature>
<evidence type="ECO:0000256" key="3">
    <source>
        <dbReference type="ARBA" id="ARBA00022771"/>
    </source>
</evidence>
<feature type="repeat" description="NHL" evidence="7">
    <location>
        <begin position="1511"/>
        <end position="1554"/>
    </location>
</feature>
<dbReference type="InterPro" id="IPR013783">
    <property type="entry name" value="Ig-like_fold"/>
</dbReference>
<evidence type="ECO:0000256" key="1">
    <source>
        <dbReference type="ARBA" id="ARBA00022723"/>
    </source>
</evidence>
<evidence type="ECO:0000256" key="6">
    <source>
        <dbReference type="PROSITE-ProRule" id="PRU00087"/>
    </source>
</evidence>
<dbReference type="InterPro" id="IPR017868">
    <property type="entry name" value="Filamin/ABP280_repeat-like"/>
</dbReference>
<feature type="region of interest" description="Disordered" evidence="8">
    <location>
        <begin position="73"/>
        <end position="115"/>
    </location>
</feature>
<dbReference type="SMART" id="SM00557">
    <property type="entry name" value="IG_FLMN"/>
    <property type="match status" value="1"/>
</dbReference>
<dbReference type="GO" id="GO:0008270">
    <property type="term" value="F:zinc ion binding"/>
    <property type="evidence" value="ECO:0007669"/>
    <property type="project" value="UniProtKB-KW"/>
</dbReference>
<evidence type="ECO:0000313" key="11">
    <source>
        <dbReference type="Proteomes" id="UP000663852"/>
    </source>
</evidence>
<dbReference type="GO" id="GO:0043161">
    <property type="term" value="P:proteasome-mediated ubiquitin-dependent protein catabolic process"/>
    <property type="evidence" value="ECO:0007669"/>
    <property type="project" value="TreeGrafter"/>
</dbReference>
<feature type="repeat" description="Filamin" evidence="6">
    <location>
        <begin position="1206"/>
        <end position="1308"/>
    </location>
</feature>
<feature type="repeat" description="NHL" evidence="7">
    <location>
        <begin position="1471"/>
        <end position="1507"/>
    </location>
</feature>
<feature type="domain" description="B box-type" evidence="9">
    <location>
        <begin position="999"/>
        <end position="1040"/>
    </location>
</feature>
<dbReference type="InterPro" id="IPR001258">
    <property type="entry name" value="NHL_repeat"/>
</dbReference>
<dbReference type="Gene3D" id="2.120.10.30">
    <property type="entry name" value="TolB, C-terminal domain"/>
    <property type="match status" value="2"/>
</dbReference>
<gene>
    <name evidence="10" type="ORF">EDS130_LOCUS14605</name>
</gene>
<feature type="compositionally biased region" description="Low complexity" evidence="8">
    <location>
        <begin position="911"/>
        <end position="928"/>
    </location>
</feature>
<evidence type="ECO:0000313" key="10">
    <source>
        <dbReference type="EMBL" id="CAF0995345.1"/>
    </source>
</evidence>
<dbReference type="OrthoDB" id="342730at2759"/>
<feature type="compositionally biased region" description="Low complexity" evidence="8">
    <location>
        <begin position="73"/>
        <end position="114"/>
    </location>
</feature>
<proteinExistence type="predicted"/>
<reference evidence="10" key="1">
    <citation type="submission" date="2021-02" db="EMBL/GenBank/DDBJ databases">
        <authorList>
            <person name="Nowell W R."/>
        </authorList>
    </citation>
    <scope>NUCLEOTIDE SEQUENCE</scope>
</reference>
<name>A0A814GEM0_ADIRI</name>
<dbReference type="Gene3D" id="2.60.40.10">
    <property type="entry name" value="Immunoglobulins"/>
    <property type="match status" value="2"/>
</dbReference>
<organism evidence="10 11">
    <name type="scientific">Adineta ricciae</name>
    <name type="common">Rotifer</name>
    <dbReference type="NCBI Taxonomy" id="249248"/>
    <lineage>
        <taxon>Eukaryota</taxon>
        <taxon>Metazoa</taxon>
        <taxon>Spiralia</taxon>
        <taxon>Gnathifera</taxon>
        <taxon>Rotifera</taxon>
        <taxon>Eurotatoria</taxon>
        <taxon>Bdelloidea</taxon>
        <taxon>Adinetida</taxon>
        <taxon>Adinetidae</taxon>
        <taxon>Adineta</taxon>
    </lineage>
</organism>
<dbReference type="Pfam" id="PF22586">
    <property type="entry name" value="ANCHR-like_BBOX"/>
    <property type="match status" value="2"/>
</dbReference>
<feature type="compositionally biased region" description="Polar residues" evidence="8">
    <location>
        <begin position="297"/>
        <end position="306"/>
    </location>
</feature>
<keyword evidence="1" id="KW-0479">Metal-binding</keyword>